<evidence type="ECO:0000256" key="4">
    <source>
        <dbReference type="SAM" id="Phobius"/>
    </source>
</evidence>
<keyword evidence="6" id="KW-1185">Reference proteome</keyword>
<keyword evidence="4" id="KW-1133">Transmembrane helix</keyword>
<keyword evidence="4" id="KW-0812">Transmembrane</keyword>
<dbReference type="SUPFAM" id="SSF63817">
    <property type="entry name" value="Sortase"/>
    <property type="match status" value="1"/>
</dbReference>
<evidence type="ECO:0000313" key="6">
    <source>
        <dbReference type="Proteomes" id="UP000319514"/>
    </source>
</evidence>
<dbReference type="Proteomes" id="UP000319514">
    <property type="component" value="Unassembled WGS sequence"/>
</dbReference>
<dbReference type="InterPro" id="IPR023365">
    <property type="entry name" value="Sortase_dom-sf"/>
</dbReference>
<proteinExistence type="predicted"/>
<organism evidence="5 6">
    <name type="scientific">Oryzihumus leptocrescens</name>
    <dbReference type="NCBI Taxonomy" id="297536"/>
    <lineage>
        <taxon>Bacteria</taxon>
        <taxon>Bacillati</taxon>
        <taxon>Actinomycetota</taxon>
        <taxon>Actinomycetes</taxon>
        <taxon>Micrococcales</taxon>
        <taxon>Intrasporangiaceae</taxon>
        <taxon>Oryzihumus</taxon>
    </lineage>
</organism>
<accession>A0A542Z8L9</accession>
<comment type="caution">
    <text evidence="5">The sequence shown here is derived from an EMBL/GenBank/DDBJ whole genome shotgun (WGS) entry which is preliminary data.</text>
</comment>
<dbReference type="Pfam" id="PF04203">
    <property type="entry name" value="Sortase"/>
    <property type="match status" value="1"/>
</dbReference>
<dbReference type="NCBIfam" id="NF033747">
    <property type="entry name" value="class_E_sortase"/>
    <property type="match status" value="1"/>
</dbReference>
<evidence type="ECO:0000313" key="5">
    <source>
        <dbReference type="EMBL" id="TQL56689.1"/>
    </source>
</evidence>
<dbReference type="InterPro" id="IPR053465">
    <property type="entry name" value="Sortase_Class_E"/>
</dbReference>
<feature type="compositionally biased region" description="Basic and acidic residues" evidence="3">
    <location>
        <begin position="1"/>
        <end position="15"/>
    </location>
</feature>
<dbReference type="AlphaFoldDB" id="A0A542Z8L9"/>
<evidence type="ECO:0000256" key="2">
    <source>
        <dbReference type="PIRSR" id="PIRSR605754-1"/>
    </source>
</evidence>
<feature type="transmembrane region" description="Helical" evidence="4">
    <location>
        <begin position="25"/>
        <end position="53"/>
    </location>
</feature>
<dbReference type="CDD" id="cd05830">
    <property type="entry name" value="Sortase_E"/>
    <property type="match status" value="1"/>
</dbReference>
<feature type="active site" description="Proton donor/acceptor" evidence="2">
    <location>
        <position position="144"/>
    </location>
</feature>
<evidence type="ECO:0000256" key="3">
    <source>
        <dbReference type="SAM" id="MobiDB-lite"/>
    </source>
</evidence>
<evidence type="ECO:0000256" key="1">
    <source>
        <dbReference type="ARBA" id="ARBA00022801"/>
    </source>
</evidence>
<sequence>MSLTRAERRALEQVRRRPPRPRPSLASSIIGVVGELLITLGVVVLLFVGWQLWWTDITADRAQAQTIQSLERQFGHAPADEGTVTPAAVPFGKAFAIVRIPRLGSAYARPVLEGTDHDILSQGIGHYEGTAMPGQVGNFAVAGHRTTYGKPFSDIDKLRPGDVVIVETRTSYVVYTVQRHVIVTPEHVEVVAPVPQQPGVKPTQAMMTMTACHPRYSAAQRYVVFASLLRTIPRAQGIPASLLTVPTKGA</sequence>
<dbReference type="InterPro" id="IPR042003">
    <property type="entry name" value="Sortase_E"/>
</dbReference>
<keyword evidence="4" id="KW-0472">Membrane</keyword>
<protein>
    <submittedName>
        <fullName evidence="5">Sortase A</fullName>
    </submittedName>
</protein>
<dbReference type="GO" id="GO:0016787">
    <property type="term" value="F:hydrolase activity"/>
    <property type="evidence" value="ECO:0007669"/>
    <property type="project" value="UniProtKB-KW"/>
</dbReference>
<gene>
    <name evidence="5" type="ORF">FB474_3449</name>
</gene>
<keyword evidence="1" id="KW-0378">Hydrolase</keyword>
<dbReference type="RefSeq" id="WP_246092585.1">
    <property type="nucleotide sequence ID" value="NZ_BAAAKX010000008.1"/>
</dbReference>
<dbReference type="InterPro" id="IPR005754">
    <property type="entry name" value="Sortase"/>
</dbReference>
<feature type="region of interest" description="Disordered" evidence="3">
    <location>
        <begin position="1"/>
        <end position="23"/>
    </location>
</feature>
<dbReference type="Gene3D" id="2.40.260.10">
    <property type="entry name" value="Sortase"/>
    <property type="match status" value="1"/>
</dbReference>
<feature type="active site" description="Acyl-thioester intermediate" evidence="2">
    <location>
        <position position="212"/>
    </location>
</feature>
<dbReference type="EMBL" id="VFOQ01000002">
    <property type="protein sequence ID" value="TQL56689.1"/>
    <property type="molecule type" value="Genomic_DNA"/>
</dbReference>
<name>A0A542Z8L9_9MICO</name>
<reference evidence="5 6" key="1">
    <citation type="submission" date="2019-06" db="EMBL/GenBank/DDBJ databases">
        <title>Sequencing the genomes of 1000 actinobacteria strains.</title>
        <authorList>
            <person name="Klenk H.-P."/>
        </authorList>
    </citation>
    <scope>NUCLEOTIDE SEQUENCE [LARGE SCALE GENOMIC DNA]</scope>
    <source>
        <strain evidence="5 6">DSM 18082</strain>
    </source>
</reference>
<dbReference type="NCBIfam" id="TIGR01076">
    <property type="entry name" value="sortase_fam"/>
    <property type="match status" value="1"/>
</dbReference>